<dbReference type="EMBL" id="JBGBPQ010000018">
    <property type="protein sequence ID" value="KAL1506932.1"/>
    <property type="molecule type" value="Genomic_DNA"/>
</dbReference>
<evidence type="ECO:0000313" key="2">
    <source>
        <dbReference type="EMBL" id="KAL1506932.1"/>
    </source>
</evidence>
<accession>A0AB34ISM6</accession>
<keyword evidence="3" id="KW-1185">Reference proteome</keyword>
<gene>
    <name evidence="2" type="ORF">AB1Y20_007796</name>
</gene>
<dbReference type="AlphaFoldDB" id="A0AB34ISM6"/>
<reference evidence="2 3" key="1">
    <citation type="journal article" date="2024" name="Science">
        <title>Giant polyketide synthase enzymes in the biosynthesis of giant marine polyether toxins.</title>
        <authorList>
            <person name="Fallon T.R."/>
            <person name="Shende V.V."/>
            <person name="Wierzbicki I.H."/>
            <person name="Pendleton A.L."/>
            <person name="Watervoot N.F."/>
            <person name="Auber R.P."/>
            <person name="Gonzalez D.J."/>
            <person name="Wisecaver J.H."/>
            <person name="Moore B.S."/>
        </authorList>
    </citation>
    <scope>NUCLEOTIDE SEQUENCE [LARGE SCALE GENOMIC DNA]</scope>
    <source>
        <strain evidence="2 3">12B1</strain>
    </source>
</reference>
<evidence type="ECO:0000256" key="1">
    <source>
        <dbReference type="SAM" id="MobiDB-lite"/>
    </source>
</evidence>
<organism evidence="2 3">
    <name type="scientific">Prymnesium parvum</name>
    <name type="common">Toxic golden alga</name>
    <dbReference type="NCBI Taxonomy" id="97485"/>
    <lineage>
        <taxon>Eukaryota</taxon>
        <taxon>Haptista</taxon>
        <taxon>Haptophyta</taxon>
        <taxon>Prymnesiophyceae</taxon>
        <taxon>Prymnesiales</taxon>
        <taxon>Prymnesiaceae</taxon>
        <taxon>Prymnesium</taxon>
    </lineage>
</organism>
<feature type="region of interest" description="Disordered" evidence="1">
    <location>
        <begin position="419"/>
        <end position="542"/>
    </location>
</feature>
<sequence>MSMAGREGFGWGVFSRAIEPPDVPLPPSCTADVDLHTPPFAALRDHVRAAAAAYALRRGASAFVAPQLSVSLTHARLERSAAGGCPAALRPHPSEGGLLRAVLLLRGEEQRAHWWQPHASALAERGGRCSGGGAPPGSHDVEVAMVRGSLLLHHAALHCALRPANRSAAPPTEAVWLRFVVWLHAAPPSAGAASAAAASPFDRYTRAWHSPFWLSPPPRAARLLEWRQAHAAMRRLAVRARPRGTPSCGGGGAVRLIARPLKAEEAGGVDSPPFKAEEAGGVDAPPLKAEEAGGVELLREVAEEAARRSCGGGVRGVAAVLRWLPPHHSIGPQASGGRGVRVVLPVGGGVRLYVEDPRPPAVRMAELEGATWPFGYSNRQVAARVPEGGALVLPRGLRYFARAEASEAAWVVWEVEVEGEGGAEEGEGREERGDEGGRERSDEGGGESIETRGDQSVETSGEGWDEESCSESGKEGRERGAESRGERGEGKGEEGREGGAESCSERGEGRGEAGAERDGCQRRSQCGDPSAAPSDGQSARAEGGGAIRVLEVHSSLVYVIRLKEGREARRRAKEVVLRAAREVRSANVSNLGGWQSAPDFLMENDEVRSLLYPQVFEALMHYLALVEAPHTYDLRVTGWANVNYRGHSNALHEHLDQDWALSGVLYLSSGRDPSCSLLFADTRPSSPAGDGPAEGGVAVAAVAAGSVVLFPSSLPHWVPVHCGTAPRVSVAFNVAAGNPSPSPPLPLRFAPRPPPAAAAVAPPRRWPGGEMARADGGVRRHVAAAAAAAARGEAHRLWPLRALLLPLRAAGLAPPPCRACGGGARRRRVPPALLEQIASLPPPSVELLLAPRAGGGARAAVPIVVDACLLDGSVEAHLWPHRDLMVEQLSGVFFPRRTDGVGGMGNCSRRKVVLPDVRALAGQLPRSRRFSEQDGLGLVDSESDEIEVERGSALVYPAWARGFVQPSPACINDEFLAFTIRMEYR</sequence>
<dbReference type="InterPro" id="IPR012668">
    <property type="entry name" value="CHP02466"/>
</dbReference>
<evidence type="ECO:0000313" key="3">
    <source>
        <dbReference type="Proteomes" id="UP001515480"/>
    </source>
</evidence>
<protein>
    <recommendedName>
        <fullName evidence="4">JmjC domain-containing protein</fullName>
    </recommendedName>
</protein>
<feature type="compositionally biased region" description="Acidic residues" evidence="1">
    <location>
        <begin position="419"/>
        <end position="428"/>
    </location>
</feature>
<proteinExistence type="predicted"/>
<name>A0AB34ISM6_PRYPA</name>
<dbReference type="Proteomes" id="UP001515480">
    <property type="component" value="Unassembled WGS sequence"/>
</dbReference>
<dbReference type="Pfam" id="PF13759">
    <property type="entry name" value="2OG-FeII_Oxy_5"/>
    <property type="match status" value="1"/>
</dbReference>
<feature type="compositionally biased region" description="Basic and acidic residues" evidence="1">
    <location>
        <begin position="429"/>
        <end position="455"/>
    </location>
</feature>
<feature type="compositionally biased region" description="Basic and acidic residues" evidence="1">
    <location>
        <begin position="472"/>
        <end position="521"/>
    </location>
</feature>
<dbReference type="Gene3D" id="2.60.120.620">
    <property type="entry name" value="q2cbj1_9rhob like domain"/>
    <property type="match status" value="1"/>
</dbReference>
<comment type="caution">
    <text evidence="2">The sequence shown here is derived from an EMBL/GenBank/DDBJ whole genome shotgun (WGS) entry which is preliminary data.</text>
</comment>
<evidence type="ECO:0008006" key="4">
    <source>
        <dbReference type="Google" id="ProtNLM"/>
    </source>
</evidence>